<sequence>MIWSLLVIFLGPAVLFGALMALFPTPDEPAPWRVRLARSLERVADRLRRQQPGPPDPFVALRLQTRLGVVADHARALEGEPRTFALAERVIATQLAYDQLLAEACRLAGVEVLQRAQGDPQERFREEVELAARGWSW</sequence>
<evidence type="ECO:0000313" key="2">
    <source>
        <dbReference type="Proteomes" id="UP000029833"/>
    </source>
</evidence>
<accession>A0A0A0B2P2</accession>
<dbReference type="AlphaFoldDB" id="A0A0A0B2P2"/>
<keyword evidence="2" id="KW-1185">Reference proteome</keyword>
<dbReference type="RefSeq" id="WP_034633674.1">
    <property type="nucleotide sequence ID" value="NZ_AXNT01000135.1"/>
</dbReference>
<dbReference type="STRING" id="1408250.Q760_03860"/>
<gene>
    <name evidence="1" type="ORF">Q760_03860</name>
</gene>
<protein>
    <submittedName>
        <fullName evidence="1">Uncharacterized protein</fullName>
    </submittedName>
</protein>
<proteinExistence type="predicted"/>
<dbReference type="Proteomes" id="UP000029833">
    <property type="component" value="Unassembled WGS sequence"/>
</dbReference>
<comment type="caution">
    <text evidence="1">The sequence shown here is derived from an EMBL/GenBank/DDBJ whole genome shotgun (WGS) entry which is preliminary data.</text>
</comment>
<name>A0A0A0B2P2_9CELL</name>
<dbReference type="EMBL" id="AXNT01000135">
    <property type="protein sequence ID" value="KGM01085.1"/>
    <property type="molecule type" value="Genomic_DNA"/>
</dbReference>
<reference evidence="1 2" key="1">
    <citation type="submission" date="2013-10" db="EMBL/GenBank/DDBJ databases">
        <authorList>
            <person name="Wang G."/>
            <person name="Zhuang W."/>
        </authorList>
    </citation>
    <scope>NUCLEOTIDE SEQUENCE [LARGE SCALE GENOMIC DNA]</scope>
    <source>
        <strain evidence="1 2">DSM 20118</strain>
    </source>
</reference>
<evidence type="ECO:0000313" key="1">
    <source>
        <dbReference type="EMBL" id="KGM01085.1"/>
    </source>
</evidence>
<dbReference type="OrthoDB" id="5147098at2"/>
<organism evidence="1 2">
    <name type="scientific">Cellulomonas cellasea DSM 20118</name>
    <dbReference type="NCBI Taxonomy" id="1408250"/>
    <lineage>
        <taxon>Bacteria</taxon>
        <taxon>Bacillati</taxon>
        <taxon>Actinomycetota</taxon>
        <taxon>Actinomycetes</taxon>
        <taxon>Micrococcales</taxon>
        <taxon>Cellulomonadaceae</taxon>
        <taxon>Cellulomonas</taxon>
    </lineage>
</organism>